<gene>
    <name evidence="4" type="ORF">SDC9_88787</name>
</gene>
<organism evidence="4">
    <name type="scientific">bioreactor metagenome</name>
    <dbReference type="NCBI Taxonomy" id="1076179"/>
    <lineage>
        <taxon>unclassified sequences</taxon>
        <taxon>metagenomes</taxon>
        <taxon>ecological metagenomes</taxon>
    </lineage>
</organism>
<keyword evidence="2" id="KW-0812">Transmembrane</keyword>
<feature type="transmembrane region" description="Helical" evidence="2">
    <location>
        <begin position="12"/>
        <end position="36"/>
    </location>
</feature>
<dbReference type="InterPro" id="IPR002869">
    <property type="entry name" value="Pyrv_flavodox_OxRed_cen"/>
</dbReference>
<accession>A0A644ZMJ7</accession>
<dbReference type="EMBL" id="VSSQ01009610">
    <property type="protein sequence ID" value="MPM42125.1"/>
    <property type="molecule type" value="Genomic_DNA"/>
</dbReference>
<keyword evidence="2" id="KW-1133">Transmembrane helix</keyword>
<dbReference type="InterPro" id="IPR019752">
    <property type="entry name" value="Pyrv/ketoisovalerate_OxRed_cat"/>
</dbReference>
<keyword evidence="2" id="KW-0472">Membrane</keyword>
<dbReference type="GO" id="GO:0016903">
    <property type="term" value="F:oxidoreductase activity, acting on the aldehyde or oxo group of donors"/>
    <property type="evidence" value="ECO:0007669"/>
    <property type="project" value="InterPro"/>
</dbReference>
<evidence type="ECO:0000313" key="4">
    <source>
        <dbReference type="EMBL" id="MPM42125.1"/>
    </source>
</evidence>
<feature type="domain" description="Pyruvate/ketoisovalerate oxidoreductase catalytic" evidence="3">
    <location>
        <begin position="20"/>
        <end position="182"/>
    </location>
</feature>
<reference evidence="4" key="1">
    <citation type="submission" date="2019-08" db="EMBL/GenBank/DDBJ databases">
        <authorList>
            <person name="Kucharzyk K."/>
            <person name="Murdoch R.W."/>
            <person name="Higgins S."/>
            <person name="Loffler F."/>
        </authorList>
    </citation>
    <scope>NUCLEOTIDE SEQUENCE</scope>
</reference>
<dbReference type="SUPFAM" id="SSF53323">
    <property type="entry name" value="Pyruvate-ferredoxin oxidoreductase, PFOR, domain III"/>
    <property type="match status" value="1"/>
</dbReference>
<keyword evidence="1" id="KW-0560">Oxidoreductase</keyword>
<dbReference type="AlphaFoldDB" id="A0A644ZMJ7"/>
<evidence type="ECO:0000259" key="3">
    <source>
        <dbReference type="Pfam" id="PF01558"/>
    </source>
</evidence>
<protein>
    <recommendedName>
        <fullName evidence="3">Pyruvate/ketoisovalerate oxidoreductase catalytic domain-containing protein</fullName>
    </recommendedName>
</protein>
<dbReference type="PANTHER" id="PTHR42730:SF1">
    <property type="entry name" value="2-OXOGLUTARATE SYNTHASE SUBUNIT KORC"/>
    <property type="match status" value="1"/>
</dbReference>
<dbReference type="Gene3D" id="3.40.920.10">
    <property type="entry name" value="Pyruvate-ferredoxin oxidoreductase, PFOR, domain III"/>
    <property type="match status" value="1"/>
</dbReference>
<dbReference type="InterPro" id="IPR052554">
    <property type="entry name" value="2-oxoglutarate_synth_KorC"/>
</dbReference>
<proteinExistence type="predicted"/>
<evidence type="ECO:0000256" key="2">
    <source>
        <dbReference type="SAM" id="Phobius"/>
    </source>
</evidence>
<dbReference type="Pfam" id="PF01558">
    <property type="entry name" value="POR"/>
    <property type="match status" value="1"/>
</dbReference>
<dbReference type="PANTHER" id="PTHR42730">
    <property type="entry name" value="2-OXOGLUTARATE SYNTHASE SUBUNIT KORC"/>
    <property type="match status" value="1"/>
</dbReference>
<name>A0A644ZMJ7_9ZZZZ</name>
<sequence>MEQQKNAKAKTMQVLIAGFGGQGVLFAGKFLAYLGMIGERQVSWLPSYGPEMRGGTANCSVILSSAPIGSPIVSAPDCLIAMNLPSFQKYQSQVKSGGVIVLDSSLIFNQPERGDLTVCSVPATQLAKDSGLEGLGNMILLGKFLRVCLPEQESAIGSALKKVVPAKKEHLMDANLRAISLGWNA</sequence>
<evidence type="ECO:0000256" key="1">
    <source>
        <dbReference type="ARBA" id="ARBA00023002"/>
    </source>
</evidence>
<comment type="caution">
    <text evidence="4">The sequence shown here is derived from an EMBL/GenBank/DDBJ whole genome shotgun (WGS) entry which is preliminary data.</text>
</comment>